<evidence type="ECO:0000313" key="1">
    <source>
        <dbReference type="EMBL" id="MBB4038344.1"/>
    </source>
</evidence>
<evidence type="ECO:0000313" key="2">
    <source>
        <dbReference type="EMBL" id="MBB4038357.1"/>
    </source>
</evidence>
<dbReference type="AlphaFoldDB" id="A0A840CQH1"/>
<accession>A0A840CQH1</accession>
<organism evidence="2 3">
    <name type="scientific">Dysgonomonas hofstadii</name>
    <dbReference type="NCBI Taxonomy" id="637886"/>
    <lineage>
        <taxon>Bacteria</taxon>
        <taxon>Pseudomonadati</taxon>
        <taxon>Bacteroidota</taxon>
        <taxon>Bacteroidia</taxon>
        <taxon>Bacteroidales</taxon>
        <taxon>Dysgonomonadaceae</taxon>
        <taxon>Dysgonomonas</taxon>
    </lineage>
</organism>
<dbReference type="Proteomes" id="UP000555103">
    <property type="component" value="Unassembled WGS sequence"/>
</dbReference>
<comment type="caution">
    <text evidence="2">The sequence shown here is derived from an EMBL/GenBank/DDBJ whole genome shotgun (WGS) entry which is preliminary data.</text>
</comment>
<dbReference type="EMBL" id="JACIEP010000032">
    <property type="protein sequence ID" value="MBB4038344.1"/>
    <property type="molecule type" value="Genomic_DNA"/>
</dbReference>
<name>A0A840CQH1_9BACT</name>
<evidence type="ECO:0000313" key="3">
    <source>
        <dbReference type="Proteomes" id="UP000555103"/>
    </source>
</evidence>
<gene>
    <name evidence="1" type="ORF">GGR21_004278</name>
    <name evidence="2" type="ORF">GGR21_004296</name>
</gene>
<protein>
    <submittedName>
        <fullName evidence="2">Uncharacterized protein</fullName>
    </submittedName>
</protein>
<proteinExistence type="predicted"/>
<keyword evidence="3" id="KW-1185">Reference proteome</keyword>
<dbReference type="EMBL" id="JACIEP010000036">
    <property type="protein sequence ID" value="MBB4038357.1"/>
    <property type="molecule type" value="Genomic_DNA"/>
</dbReference>
<reference evidence="2 3" key="1">
    <citation type="submission" date="2020-08" db="EMBL/GenBank/DDBJ databases">
        <title>Genomic Encyclopedia of Type Strains, Phase IV (KMG-IV): sequencing the most valuable type-strain genomes for metagenomic binning, comparative biology and taxonomic classification.</title>
        <authorList>
            <person name="Goeker M."/>
        </authorList>
    </citation>
    <scope>NUCLEOTIDE SEQUENCE [LARGE SCALE GENOMIC DNA]</scope>
    <source>
        <strain evidence="2 3">DSM 104969</strain>
    </source>
</reference>
<sequence>ETIDCSNLQTKNYVLRITADDMFVNEVVIKK</sequence>
<feature type="non-terminal residue" evidence="2">
    <location>
        <position position="1"/>
    </location>
</feature>